<accession>A0A2H0YYA1</accession>
<dbReference type="EMBL" id="PEXT01000022">
    <property type="protein sequence ID" value="PIS43478.1"/>
    <property type="molecule type" value="Genomic_DNA"/>
</dbReference>
<comment type="caution">
    <text evidence="2">The sequence shown here is derived from an EMBL/GenBank/DDBJ whole genome shotgun (WGS) entry which is preliminary data.</text>
</comment>
<dbReference type="GO" id="GO:0003677">
    <property type="term" value="F:DNA binding"/>
    <property type="evidence" value="ECO:0007669"/>
    <property type="project" value="InterPro"/>
</dbReference>
<gene>
    <name evidence="2" type="ORF">COT23_01110</name>
</gene>
<dbReference type="Gene3D" id="3.30.70.1290">
    <property type="entry name" value="Transposase IS200-like"/>
    <property type="match status" value="1"/>
</dbReference>
<protein>
    <recommendedName>
        <fullName evidence="1">Transposase IS200-like domain-containing protein</fullName>
    </recommendedName>
</protein>
<dbReference type="AlphaFoldDB" id="A0A2H0YYA1"/>
<sequence length="188" mass="21786">MGNGSVPLHIANLKDQNIHVVLEDISMERGEPMVEIGAYTLMPNHFHLLLKEIREGGIAIFMQRIFTAFTMYFNKKYERTGALFAGPFKSRHVADDRYIKKLISYLHLNATELFGPHRKDGRGNIEIIEKRLIEYPYSSLSDFLGYERPERKILGNSIFELFDTIPTLKEMVDDANSYYIEHPENDSK</sequence>
<dbReference type="Proteomes" id="UP000228687">
    <property type="component" value="Unassembled WGS sequence"/>
</dbReference>
<dbReference type="InterPro" id="IPR036515">
    <property type="entry name" value="Transposase_17_sf"/>
</dbReference>
<dbReference type="PANTHER" id="PTHR34322">
    <property type="entry name" value="TRANSPOSASE, Y1_TNP DOMAIN-CONTAINING"/>
    <property type="match status" value="1"/>
</dbReference>
<dbReference type="InterPro" id="IPR002686">
    <property type="entry name" value="Transposase_17"/>
</dbReference>
<evidence type="ECO:0000259" key="1">
    <source>
        <dbReference type="SMART" id="SM01321"/>
    </source>
</evidence>
<evidence type="ECO:0000313" key="3">
    <source>
        <dbReference type="Proteomes" id="UP000228687"/>
    </source>
</evidence>
<proteinExistence type="predicted"/>
<dbReference type="GO" id="GO:0004803">
    <property type="term" value="F:transposase activity"/>
    <property type="evidence" value="ECO:0007669"/>
    <property type="project" value="InterPro"/>
</dbReference>
<organism evidence="2 3">
    <name type="scientific">Candidatus Kaiserbacteria bacterium CG08_land_8_20_14_0_20_50_21</name>
    <dbReference type="NCBI Taxonomy" id="1974604"/>
    <lineage>
        <taxon>Bacteria</taxon>
        <taxon>Candidatus Kaiseribacteriota</taxon>
    </lineage>
</organism>
<dbReference type="SMART" id="SM01321">
    <property type="entry name" value="Y1_Tnp"/>
    <property type="match status" value="1"/>
</dbReference>
<dbReference type="PANTHER" id="PTHR34322:SF2">
    <property type="entry name" value="TRANSPOSASE IS200-LIKE DOMAIN-CONTAINING PROTEIN"/>
    <property type="match status" value="1"/>
</dbReference>
<reference evidence="3" key="1">
    <citation type="submission" date="2017-09" db="EMBL/GenBank/DDBJ databases">
        <title>Depth-based differentiation of microbial function through sediment-hosted aquifers and enrichment of novel symbionts in the deep terrestrial subsurface.</title>
        <authorList>
            <person name="Probst A.J."/>
            <person name="Ladd B."/>
            <person name="Jarett J.K."/>
            <person name="Geller-Mcgrath D.E."/>
            <person name="Sieber C.M.K."/>
            <person name="Emerson J.B."/>
            <person name="Anantharaman K."/>
            <person name="Thomas B.C."/>
            <person name="Malmstrom R."/>
            <person name="Stieglmeier M."/>
            <person name="Klingl A."/>
            <person name="Woyke T."/>
            <person name="Ryan C.M."/>
            <person name="Banfield J.F."/>
        </authorList>
    </citation>
    <scope>NUCLEOTIDE SEQUENCE [LARGE SCALE GENOMIC DNA]</scope>
</reference>
<dbReference type="SUPFAM" id="SSF143422">
    <property type="entry name" value="Transposase IS200-like"/>
    <property type="match status" value="1"/>
</dbReference>
<dbReference type="GO" id="GO:0006313">
    <property type="term" value="P:DNA transposition"/>
    <property type="evidence" value="ECO:0007669"/>
    <property type="project" value="InterPro"/>
</dbReference>
<name>A0A2H0YYA1_9BACT</name>
<feature type="domain" description="Transposase IS200-like" evidence="1">
    <location>
        <begin position="6"/>
        <end position="109"/>
    </location>
</feature>
<evidence type="ECO:0000313" key="2">
    <source>
        <dbReference type="EMBL" id="PIS43478.1"/>
    </source>
</evidence>